<feature type="domain" description="Heterokaryon incompatibility" evidence="1">
    <location>
        <begin position="49"/>
        <end position="198"/>
    </location>
</feature>
<comment type="caution">
    <text evidence="2">The sequence shown here is derived from an EMBL/GenBank/DDBJ whole genome shotgun (WGS) entry which is preliminary data.</text>
</comment>
<gene>
    <name evidence="2" type="ORF">B0T21DRAFT_377053</name>
</gene>
<dbReference type="Pfam" id="PF06985">
    <property type="entry name" value="HET"/>
    <property type="match status" value="1"/>
</dbReference>
<dbReference type="Proteomes" id="UP001172159">
    <property type="component" value="Unassembled WGS sequence"/>
</dbReference>
<protein>
    <submittedName>
        <fullName evidence="2">Heterokaryon incompatibility protein-domain-containing protein</fullName>
    </submittedName>
</protein>
<dbReference type="PANTHER" id="PTHR24148:SF79">
    <property type="entry name" value="HETEROKARYON INCOMPATIBILITY DOMAIN-CONTAINING PROTEIN"/>
    <property type="match status" value="1"/>
</dbReference>
<keyword evidence="3" id="KW-1185">Reference proteome</keyword>
<reference evidence="2" key="1">
    <citation type="submission" date="2023-06" db="EMBL/GenBank/DDBJ databases">
        <title>Genome-scale phylogeny and comparative genomics of the fungal order Sordariales.</title>
        <authorList>
            <consortium name="Lawrence Berkeley National Laboratory"/>
            <person name="Hensen N."/>
            <person name="Bonometti L."/>
            <person name="Westerberg I."/>
            <person name="Brannstrom I.O."/>
            <person name="Guillou S."/>
            <person name="Cros-Aarteil S."/>
            <person name="Calhoun S."/>
            <person name="Haridas S."/>
            <person name="Kuo A."/>
            <person name="Mondo S."/>
            <person name="Pangilinan J."/>
            <person name="Riley R."/>
            <person name="Labutti K."/>
            <person name="Andreopoulos B."/>
            <person name="Lipzen A."/>
            <person name="Chen C."/>
            <person name="Yanf M."/>
            <person name="Daum C."/>
            <person name="Ng V."/>
            <person name="Clum A."/>
            <person name="Steindorff A."/>
            <person name="Ohm R."/>
            <person name="Martin F."/>
            <person name="Silar P."/>
            <person name="Natvig D."/>
            <person name="Lalanne C."/>
            <person name="Gautier V."/>
            <person name="Ament-Velasquez S.L."/>
            <person name="Kruys A."/>
            <person name="Hutchinson M.I."/>
            <person name="Powell A.J."/>
            <person name="Barry K."/>
            <person name="Miller A.N."/>
            <person name="Grigoriev I.V."/>
            <person name="Debuchy R."/>
            <person name="Gladieux P."/>
            <person name="Thoren M.H."/>
            <person name="Johannesson H."/>
        </authorList>
    </citation>
    <scope>NUCLEOTIDE SEQUENCE</scope>
    <source>
        <strain evidence="2">CBS 540.89</strain>
    </source>
</reference>
<evidence type="ECO:0000313" key="2">
    <source>
        <dbReference type="EMBL" id="KAK0708841.1"/>
    </source>
</evidence>
<sequence length="600" mass="67571">MSLFAPYRYRSLPHNDSIRILRIIPNGQRDAPIRCAMGTRRLSELTPPYEALSYTWGDASDRVTIHIGDGDGDTQLMVTRNCFSALKNLRQSDCPRAMWVDAVCINQEDDEERSHQVRMMERIYATAVRTVVYLGEETPSSRILFADLARTANGPFKRSDRATDTWEPDRPAPDANVLSALEALLDRPWFYRIWVVQEVYVSDQNSMLVMCGAETAAWKMLYHCLHGYQAATLAINRSAAPGVLTPGRFYNRNETPTWWNLWRALDSTRPCLATDPRDKVFALRALLGPGNVNLDYLIDYSKSLETVLAEVAEYLLLSIGLVLLLASRHSHSRTGLASWAPDWSQTKPLWGLDAFGGIVRRLMNNTPKRYVDARPDDFSFSFSNTLEYSPGILRVDGWRIGSITGMGTAFKFNGINDANQQLTSIRNATRRLNRDEKITKDDVFPSQINHHGIISALNLLTTVEMRQLFGRGVAASGTEDELHSMTLDWLAGREGTWTIQEAERHLNDCKFFVVGESFIGIAPEGTRESDLVFIVKNAYFPCILRQAPAGRWHLISGDCYLMDLDQEVGCKEVQFSVGGIWDGPGIDGLSEEQPEKLEIC</sequence>
<dbReference type="InterPro" id="IPR010730">
    <property type="entry name" value="HET"/>
</dbReference>
<dbReference type="EMBL" id="JAUKTV010000018">
    <property type="protein sequence ID" value="KAK0708841.1"/>
    <property type="molecule type" value="Genomic_DNA"/>
</dbReference>
<dbReference type="InterPro" id="IPR052895">
    <property type="entry name" value="HetReg/Transcr_Mod"/>
</dbReference>
<accession>A0AA40A401</accession>
<organism evidence="2 3">
    <name type="scientific">Apiosordaria backusii</name>
    <dbReference type="NCBI Taxonomy" id="314023"/>
    <lineage>
        <taxon>Eukaryota</taxon>
        <taxon>Fungi</taxon>
        <taxon>Dikarya</taxon>
        <taxon>Ascomycota</taxon>
        <taxon>Pezizomycotina</taxon>
        <taxon>Sordariomycetes</taxon>
        <taxon>Sordariomycetidae</taxon>
        <taxon>Sordariales</taxon>
        <taxon>Lasiosphaeriaceae</taxon>
        <taxon>Apiosordaria</taxon>
    </lineage>
</organism>
<dbReference type="PANTHER" id="PTHR24148">
    <property type="entry name" value="ANKYRIN REPEAT DOMAIN-CONTAINING PROTEIN 39 HOMOLOG-RELATED"/>
    <property type="match status" value="1"/>
</dbReference>
<proteinExistence type="predicted"/>
<dbReference type="AlphaFoldDB" id="A0AA40A401"/>
<evidence type="ECO:0000313" key="3">
    <source>
        <dbReference type="Proteomes" id="UP001172159"/>
    </source>
</evidence>
<name>A0AA40A401_9PEZI</name>
<evidence type="ECO:0000259" key="1">
    <source>
        <dbReference type="Pfam" id="PF06985"/>
    </source>
</evidence>